<geneLocation type="plasmid" evidence="3 4">
    <name>pHTUR04</name>
</geneLocation>
<evidence type="ECO:0000256" key="1">
    <source>
        <dbReference type="SAM" id="MobiDB-lite"/>
    </source>
</evidence>
<dbReference type="KEGG" id="htu:Htur_5126"/>
<dbReference type="HOGENOM" id="CLU_121762_0_0_2"/>
<dbReference type="Proteomes" id="UP000001903">
    <property type="component" value="Plasmid pHTUR04"/>
</dbReference>
<keyword evidence="4" id="KW-1185">Reference proteome</keyword>
<dbReference type="EMBL" id="CP001864">
    <property type="protein sequence ID" value="ADB63757.1"/>
    <property type="molecule type" value="Genomic_DNA"/>
</dbReference>
<feature type="transmembrane region" description="Helical" evidence="2">
    <location>
        <begin position="7"/>
        <end position="28"/>
    </location>
</feature>
<keyword evidence="2" id="KW-0812">Transmembrane</keyword>
<dbReference type="AlphaFoldDB" id="D2S310"/>
<dbReference type="RefSeq" id="WP_012945998.1">
    <property type="nucleotide sequence ID" value="NC_013747.1"/>
</dbReference>
<feature type="transmembrane region" description="Helical" evidence="2">
    <location>
        <begin position="48"/>
        <end position="79"/>
    </location>
</feature>
<dbReference type="eggNOG" id="arCOG03911">
    <property type="taxonomic scope" value="Archaea"/>
</dbReference>
<evidence type="ECO:0000313" key="3">
    <source>
        <dbReference type="EMBL" id="ADB63757.1"/>
    </source>
</evidence>
<proteinExistence type="predicted"/>
<sequence length="173" mass="19153">MGSRHWLYFGGFVVSGILLVGVGLMALFDALSVLSGGATYSEEVLLLAMLGAAAEWVVIGLVLGLLALVFLAATVVSVLRDKSLPRSDRLVSIVERLEREYPILRQFDVSERVEPTTEDRRQELKEQYVAGDISEAEFEREMQRLLDDDDAADAQSRSGTHTSIEIDADEHRN</sequence>
<gene>
    <name evidence="3" type="ordered locus">Htur_5126</name>
</gene>
<evidence type="ECO:0000313" key="4">
    <source>
        <dbReference type="Proteomes" id="UP000001903"/>
    </source>
</evidence>
<dbReference type="GeneID" id="8745674"/>
<keyword evidence="2" id="KW-0472">Membrane</keyword>
<keyword evidence="2" id="KW-1133">Transmembrane helix</keyword>
<reference evidence="3 4" key="1">
    <citation type="journal article" date="2010" name="Stand. Genomic Sci.">
        <title>Complete genome sequence of Haloterrigena turkmenica type strain (4k).</title>
        <authorList>
            <person name="Saunders E."/>
            <person name="Tindall B.J."/>
            <person name="Fahnrich R."/>
            <person name="Lapidus A."/>
            <person name="Copeland A."/>
            <person name="Del Rio T.G."/>
            <person name="Lucas S."/>
            <person name="Chen F."/>
            <person name="Tice H."/>
            <person name="Cheng J.F."/>
            <person name="Han C."/>
            <person name="Detter J.C."/>
            <person name="Bruce D."/>
            <person name="Goodwin L."/>
            <person name="Chain P."/>
            <person name="Pitluck S."/>
            <person name="Pati A."/>
            <person name="Ivanova N."/>
            <person name="Mavromatis K."/>
            <person name="Chen A."/>
            <person name="Palaniappan K."/>
            <person name="Land M."/>
            <person name="Hauser L."/>
            <person name="Chang Y.J."/>
            <person name="Jeffries C.D."/>
            <person name="Brettin T."/>
            <person name="Rohde M."/>
            <person name="Goker M."/>
            <person name="Bristow J."/>
            <person name="Eisen J.A."/>
            <person name="Markowitz V."/>
            <person name="Hugenholtz P."/>
            <person name="Klenk H.P."/>
            <person name="Kyrpides N.C."/>
        </authorList>
    </citation>
    <scope>NUCLEOTIDE SEQUENCE [LARGE SCALE GENOMIC DNA]</scope>
    <source>
        <strain evidence="4">ATCC 51198 / DSM 5511 / JCM 9101 / NCIMB 13204 / VKM B-1734 / 4k</strain>
    </source>
</reference>
<feature type="region of interest" description="Disordered" evidence="1">
    <location>
        <begin position="144"/>
        <end position="173"/>
    </location>
</feature>
<dbReference type="OrthoDB" id="178074at2157"/>
<keyword evidence="3" id="KW-0614">Plasmid</keyword>
<organism evidence="3 4">
    <name type="scientific">Haloterrigena turkmenica (strain ATCC 51198 / DSM 5511 / JCM 9101 / NCIMB 13204 / VKM B-1734 / 4k)</name>
    <name type="common">Halococcus turkmenicus</name>
    <dbReference type="NCBI Taxonomy" id="543526"/>
    <lineage>
        <taxon>Archaea</taxon>
        <taxon>Methanobacteriati</taxon>
        <taxon>Methanobacteriota</taxon>
        <taxon>Stenosarchaea group</taxon>
        <taxon>Halobacteria</taxon>
        <taxon>Halobacteriales</taxon>
        <taxon>Natrialbaceae</taxon>
        <taxon>Haloterrigena</taxon>
    </lineage>
</organism>
<evidence type="ECO:0000256" key="2">
    <source>
        <dbReference type="SAM" id="Phobius"/>
    </source>
</evidence>
<accession>D2S310</accession>
<protein>
    <submittedName>
        <fullName evidence="3">Uncharacterized protein</fullName>
    </submittedName>
</protein>
<name>D2S310_HALTV</name>